<dbReference type="CDD" id="cd02440">
    <property type="entry name" value="AdoMet_MTases"/>
    <property type="match status" value="1"/>
</dbReference>
<dbReference type="AlphaFoldDB" id="Q30S61"/>
<proteinExistence type="predicted"/>
<dbReference type="OrthoDB" id="9816564at2"/>
<protein>
    <submittedName>
        <fullName evidence="1">2-polyprenyl-3-methyl-5-hydroxy-6-metoxy-1, 4-benzoquinol methylase</fullName>
    </submittedName>
</protein>
<accession>Q30S61</accession>
<dbReference type="HOGENOM" id="CLU_063353_0_0_7"/>
<dbReference type="RefSeq" id="WP_011372522.1">
    <property type="nucleotide sequence ID" value="NC_007575.1"/>
</dbReference>
<dbReference type="Pfam" id="PF13489">
    <property type="entry name" value="Methyltransf_23"/>
    <property type="match status" value="1"/>
</dbReference>
<dbReference type="SUPFAM" id="SSF53335">
    <property type="entry name" value="S-adenosyl-L-methionine-dependent methyltransferases"/>
    <property type="match status" value="1"/>
</dbReference>
<dbReference type="eggNOG" id="COG2227">
    <property type="taxonomic scope" value="Bacteria"/>
</dbReference>
<dbReference type="Proteomes" id="UP000002714">
    <property type="component" value="Chromosome"/>
</dbReference>
<dbReference type="KEGG" id="tdn:Suden_0892"/>
<gene>
    <name evidence="1" type="ordered locus">Suden_0892</name>
</gene>
<dbReference type="EMBL" id="CP000153">
    <property type="protein sequence ID" value="ABB44170.1"/>
    <property type="molecule type" value="Genomic_DNA"/>
</dbReference>
<keyword evidence="1" id="KW-0808">Transferase</keyword>
<dbReference type="STRING" id="326298.Suden_0892"/>
<dbReference type="InterPro" id="IPR029063">
    <property type="entry name" value="SAM-dependent_MTases_sf"/>
</dbReference>
<keyword evidence="2" id="KW-1185">Reference proteome</keyword>
<dbReference type="GO" id="GO:0008168">
    <property type="term" value="F:methyltransferase activity"/>
    <property type="evidence" value="ECO:0007669"/>
    <property type="project" value="UniProtKB-KW"/>
</dbReference>
<name>Q30S61_SULDN</name>
<evidence type="ECO:0000313" key="1">
    <source>
        <dbReference type="EMBL" id="ABB44170.1"/>
    </source>
</evidence>
<keyword evidence="1" id="KW-0489">Methyltransferase</keyword>
<reference evidence="1 2" key="1">
    <citation type="journal article" date="2008" name="Appl. Environ. Microbiol.">
        <title>Genome of the epsilonproteobacterial chemolithoautotroph Sulfurimonas denitrificans.</title>
        <authorList>
            <person name="Sievert S.M."/>
            <person name="Scott K.M."/>
            <person name="Klotz M.G."/>
            <person name="Chain P.S.G."/>
            <person name="Hauser L.J."/>
            <person name="Hemp J."/>
            <person name="Huegler M."/>
            <person name="Land M."/>
            <person name="Lapidus A."/>
            <person name="Larimer F.W."/>
            <person name="Lucas S."/>
            <person name="Malfatti S.A."/>
            <person name="Meyer F."/>
            <person name="Paulsen I.T."/>
            <person name="Ren Q."/>
            <person name="Simon J."/>
            <person name="Bailey K."/>
            <person name="Diaz E."/>
            <person name="Fitzpatrick K.A."/>
            <person name="Glover B."/>
            <person name="Gwatney N."/>
            <person name="Korajkic A."/>
            <person name="Long A."/>
            <person name="Mobberley J.M."/>
            <person name="Pantry S.N."/>
            <person name="Pazder G."/>
            <person name="Peterson S."/>
            <person name="Quintanilla J.D."/>
            <person name="Sprinkle R."/>
            <person name="Stephens J."/>
            <person name="Thomas P."/>
            <person name="Vaughn R."/>
            <person name="Weber M.J."/>
            <person name="Wooten L.L."/>
        </authorList>
    </citation>
    <scope>NUCLEOTIDE SEQUENCE [LARGE SCALE GENOMIC DNA]</scope>
    <source>
        <strain evidence="2">ATCC 33889 / DSM 1251</strain>
    </source>
</reference>
<sequence>MKICKICSNKTTKIVDTKSSKEYYKCATCNYIALDERFYVDEVRQRAHYDKHHNTLESLGYVKMFEDLVCEFVLPYREEIKTSLDFGCGEGEVLPIVLEREGIFCDRYDLHYFPKKIYKDKEYDLILSTEVFEHLQNPLELFAELLLHVRQGGYLLLMSAFHPSSDEEFLKWWYIRDITHIGFFDLNTLSYLSEKFELEIVKHNFKNSILFKKK</sequence>
<dbReference type="Gene3D" id="3.40.50.150">
    <property type="entry name" value="Vaccinia Virus protein VP39"/>
    <property type="match status" value="1"/>
</dbReference>
<evidence type="ECO:0000313" key="2">
    <source>
        <dbReference type="Proteomes" id="UP000002714"/>
    </source>
</evidence>
<dbReference type="GO" id="GO:0032259">
    <property type="term" value="P:methylation"/>
    <property type="evidence" value="ECO:0007669"/>
    <property type="project" value="UniProtKB-KW"/>
</dbReference>
<organism evidence="1 2">
    <name type="scientific">Sulfurimonas denitrificans (strain ATCC 33889 / DSM 1251)</name>
    <name type="common">Thiomicrospira denitrificans (strain ATCC 33889 / DSM 1251)</name>
    <dbReference type="NCBI Taxonomy" id="326298"/>
    <lineage>
        <taxon>Bacteria</taxon>
        <taxon>Pseudomonadati</taxon>
        <taxon>Campylobacterota</taxon>
        <taxon>Epsilonproteobacteria</taxon>
        <taxon>Campylobacterales</taxon>
        <taxon>Sulfurimonadaceae</taxon>
        <taxon>Sulfurimonas</taxon>
    </lineage>
</organism>